<evidence type="ECO:0000256" key="3">
    <source>
        <dbReference type="ARBA" id="ARBA00022448"/>
    </source>
</evidence>
<dbReference type="PROSITE" id="PS50983">
    <property type="entry name" value="FE_B12_PBP"/>
    <property type="match status" value="1"/>
</dbReference>
<feature type="chain" id="PRO_5046256179" evidence="6">
    <location>
        <begin position="28"/>
        <end position="373"/>
    </location>
</feature>
<evidence type="ECO:0000256" key="5">
    <source>
        <dbReference type="SAM" id="MobiDB-lite"/>
    </source>
</evidence>
<accession>A0ABP3RYE5</accession>
<comment type="subcellular location">
    <subcellularLocation>
        <location evidence="1">Cell envelope</location>
    </subcellularLocation>
</comment>
<evidence type="ECO:0000313" key="9">
    <source>
        <dbReference type="Proteomes" id="UP001500957"/>
    </source>
</evidence>
<dbReference type="Pfam" id="PF01497">
    <property type="entry name" value="Peripla_BP_2"/>
    <property type="match status" value="1"/>
</dbReference>
<keyword evidence="3" id="KW-0813">Transport</keyword>
<feature type="signal peptide" evidence="6">
    <location>
        <begin position="1"/>
        <end position="27"/>
    </location>
</feature>
<reference evidence="9" key="1">
    <citation type="journal article" date="2019" name="Int. J. Syst. Evol. Microbiol.">
        <title>The Global Catalogue of Microorganisms (GCM) 10K type strain sequencing project: providing services to taxonomists for standard genome sequencing and annotation.</title>
        <authorList>
            <consortium name="The Broad Institute Genomics Platform"/>
            <consortium name="The Broad Institute Genome Sequencing Center for Infectious Disease"/>
            <person name="Wu L."/>
            <person name="Ma J."/>
        </authorList>
    </citation>
    <scope>NUCLEOTIDE SEQUENCE [LARGE SCALE GENOMIC DNA]</scope>
    <source>
        <strain evidence="9">JCM 10671</strain>
    </source>
</reference>
<evidence type="ECO:0000256" key="4">
    <source>
        <dbReference type="ARBA" id="ARBA00022729"/>
    </source>
</evidence>
<dbReference type="InterPro" id="IPR051313">
    <property type="entry name" value="Bact_iron-sidero_bind"/>
</dbReference>
<dbReference type="CDD" id="cd01146">
    <property type="entry name" value="FhuD"/>
    <property type="match status" value="1"/>
</dbReference>
<feature type="compositionally biased region" description="Low complexity" evidence="5">
    <location>
        <begin position="358"/>
        <end position="373"/>
    </location>
</feature>
<dbReference type="Gene3D" id="3.40.50.1980">
    <property type="entry name" value="Nitrogenase molybdenum iron protein domain"/>
    <property type="match status" value="2"/>
</dbReference>
<dbReference type="PANTHER" id="PTHR30532:SF24">
    <property type="entry name" value="FERRIC ENTEROBACTIN-BINDING PERIPLASMIC PROTEIN FEPB"/>
    <property type="match status" value="1"/>
</dbReference>
<sequence length="373" mass="40326">MTVRRSLRRFSVVAAVAALALGLTACADDDDDLASSSASEPAATATTSATSAPAFPVSIEHAWGTAVVEREPTRVLSLGYQDQDSILALGVKPIAVRYWFGPDDDQIWPWAEEAAGSDGKDVEILTMTDGIQFEKIAALDPDLIVGVYSDLDQTSYDRLSQIAPTIGRPKDHIDYGTPWDVQLEITAKALGRSDRARELIDAVEAKFSEIRDRHPEWAGKEVAVASFGGADDSLATFAGSDPRSRFFQKLGFVTPKEIDDAAGDAFYLKVAKENARMLDRDLLVWDQVSYTEGGRSTIDNDPLFSQFDAMKEGRVVYTEGDIEFAYAFNTVLSLPYVLDRIEALIEAALDRDGGEGATGSEESASPSASTSSS</sequence>
<organism evidence="8 9">
    <name type="scientific">Sporichthya brevicatena</name>
    <dbReference type="NCBI Taxonomy" id="171442"/>
    <lineage>
        <taxon>Bacteria</taxon>
        <taxon>Bacillati</taxon>
        <taxon>Actinomycetota</taxon>
        <taxon>Actinomycetes</taxon>
        <taxon>Sporichthyales</taxon>
        <taxon>Sporichthyaceae</taxon>
        <taxon>Sporichthya</taxon>
    </lineage>
</organism>
<evidence type="ECO:0000256" key="6">
    <source>
        <dbReference type="SAM" id="SignalP"/>
    </source>
</evidence>
<dbReference type="InterPro" id="IPR002491">
    <property type="entry name" value="ABC_transptr_periplasmic_BD"/>
</dbReference>
<name>A0ABP3RYE5_9ACTN</name>
<keyword evidence="9" id="KW-1185">Reference proteome</keyword>
<evidence type="ECO:0000256" key="1">
    <source>
        <dbReference type="ARBA" id="ARBA00004196"/>
    </source>
</evidence>
<dbReference type="SUPFAM" id="SSF53807">
    <property type="entry name" value="Helical backbone' metal receptor"/>
    <property type="match status" value="1"/>
</dbReference>
<evidence type="ECO:0000313" key="8">
    <source>
        <dbReference type="EMBL" id="GAA0620001.1"/>
    </source>
</evidence>
<dbReference type="EMBL" id="BAAAHE010000017">
    <property type="protein sequence ID" value="GAA0620001.1"/>
    <property type="molecule type" value="Genomic_DNA"/>
</dbReference>
<evidence type="ECO:0000256" key="2">
    <source>
        <dbReference type="ARBA" id="ARBA00008814"/>
    </source>
</evidence>
<dbReference type="Proteomes" id="UP001500957">
    <property type="component" value="Unassembled WGS sequence"/>
</dbReference>
<proteinExistence type="inferred from homology"/>
<comment type="similarity">
    <text evidence="2">Belongs to the bacterial solute-binding protein 8 family.</text>
</comment>
<feature type="domain" description="Fe/B12 periplasmic-binding" evidence="7">
    <location>
        <begin position="74"/>
        <end position="349"/>
    </location>
</feature>
<evidence type="ECO:0000259" key="7">
    <source>
        <dbReference type="PROSITE" id="PS50983"/>
    </source>
</evidence>
<gene>
    <name evidence="8" type="ORF">GCM10009547_23140</name>
</gene>
<protein>
    <submittedName>
        <fullName evidence="8">Iron-siderophore ABC transporter substrate-binding protein</fullName>
    </submittedName>
</protein>
<dbReference type="PANTHER" id="PTHR30532">
    <property type="entry name" value="IRON III DICITRATE-BINDING PERIPLASMIC PROTEIN"/>
    <property type="match status" value="1"/>
</dbReference>
<feature type="region of interest" description="Disordered" evidence="5">
    <location>
        <begin position="352"/>
        <end position="373"/>
    </location>
</feature>
<keyword evidence="4 6" id="KW-0732">Signal</keyword>
<comment type="caution">
    <text evidence="8">The sequence shown here is derived from an EMBL/GenBank/DDBJ whole genome shotgun (WGS) entry which is preliminary data.</text>
</comment>
<dbReference type="PROSITE" id="PS51257">
    <property type="entry name" value="PROKAR_LIPOPROTEIN"/>
    <property type="match status" value="1"/>
</dbReference>